<feature type="region of interest" description="Disordered" evidence="1">
    <location>
        <begin position="303"/>
        <end position="331"/>
    </location>
</feature>
<feature type="domain" description="Integrase catalytic" evidence="2">
    <location>
        <begin position="127"/>
        <end position="238"/>
    </location>
</feature>
<dbReference type="Gene3D" id="1.10.340.70">
    <property type="match status" value="1"/>
</dbReference>
<dbReference type="OrthoDB" id="425619at2759"/>
<accession>A0A9W6Y2C0</accession>
<dbReference type="CDD" id="cd01647">
    <property type="entry name" value="RT_LTR"/>
    <property type="match status" value="1"/>
</dbReference>
<dbReference type="InterPro" id="IPR012337">
    <property type="entry name" value="RNaseH-like_sf"/>
</dbReference>
<protein>
    <submittedName>
        <fullName evidence="3">Unnamed protein product</fullName>
    </submittedName>
</protein>
<organism evidence="3 4">
    <name type="scientific">Phytophthora fragariaefolia</name>
    <dbReference type="NCBI Taxonomy" id="1490495"/>
    <lineage>
        <taxon>Eukaryota</taxon>
        <taxon>Sar</taxon>
        <taxon>Stramenopiles</taxon>
        <taxon>Oomycota</taxon>
        <taxon>Peronosporomycetes</taxon>
        <taxon>Peronosporales</taxon>
        <taxon>Peronosporaceae</taxon>
        <taxon>Phytophthora</taxon>
    </lineage>
</organism>
<dbReference type="PROSITE" id="PS50994">
    <property type="entry name" value="INTEGRASE"/>
    <property type="match status" value="1"/>
</dbReference>
<dbReference type="GO" id="GO:0003676">
    <property type="term" value="F:nucleic acid binding"/>
    <property type="evidence" value="ECO:0007669"/>
    <property type="project" value="InterPro"/>
</dbReference>
<dbReference type="InterPro" id="IPR043502">
    <property type="entry name" value="DNA/RNA_pol_sf"/>
</dbReference>
<dbReference type="AlphaFoldDB" id="A0A9W6Y2C0"/>
<dbReference type="InterPro" id="IPR041588">
    <property type="entry name" value="Integrase_H2C2"/>
</dbReference>
<dbReference type="SUPFAM" id="SSF56672">
    <property type="entry name" value="DNA/RNA polymerases"/>
    <property type="match status" value="1"/>
</dbReference>
<dbReference type="EMBL" id="BSXT01002860">
    <property type="protein sequence ID" value="GMF51292.1"/>
    <property type="molecule type" value="Genomic_DNA"/>
</dbReference>
<dbReference type="Gene3D" id="3.30.420.10">
    <property type="entry name" value="Ribonuclease H-like superfamily/Ribonuclease H"/>
    <property type="match status" value="1"/>
</dbReference>
<dbReference type="InterPro" id="IPR050951">
    <property type="entry name" value="Retrovirus_Pol_polyprotein"/>
</dbReference>
<evidence type="ECO:0000313" key="4">
    <source>
        <dbReference type="Proteomes" id="UP001165121"/>
    </source>
</evidence>
<dbReference type="InterPro" id="IPR036397">
    <property type="entry name" value="RNaseH_sf"/>
</dbReference>
<dbReference type="PANTHER" id="PTHR37984">
    <property type="entry name" value="PROTEIN CBG26694"/>
    <property type="match status" value="1"/>
</dbReference>
<proteinExistence type="predicted"/>
<dbReference type="Proteomes" id="UP001165121">
    <property type="component" value="Unassembled WGS sequence"/>
</dbReference>
<dbReference type="Pfam" id="PF17921">
    <property type="entry name" value="Integrase_H2C2"/>
    <property type="match status" value="1"/>
</dbReference>
<dbReference type="InterPro" id="IPR043128">
    <property type="entry name" value="Rev_trsase/Diguanyl_cyclase"/>
</dbReference>
<dbReference type="InterPro" id="IPR001584">
    <property type="entry name" value="Integrase_cat-core"/>
</dbReference>
<dbReference type="SUPFAM" id="SSF53098">
    <property type="entry name" value="Ribonuclease H-like"/>
    <property type="match status" value="1"/>
</dbReference>
<comment type="caution">
    <text evidence="3">The sequence shown here is derived from an EMBL/GenBank/DDBJ whole genome shotgun (WGS) entry which is preliminary data.</text>
</comment>
<dbReference type="PANTHER" id="PTHR37984:SF5">
    <property type="entry name" value="PROTEIN NYNRIN-LIKE"/>
    <property type="match status" value="1"/>
</dbReference>
<evidence type="ECO:0000313" key="3">
    <source>
        <dbReference type="EMBL" id="GMF51292.1"/>
    </source>
</evidence>
<dbReference type="GO" id="GO:0015074">
    <property type="term" value="P:DNA integration"/>
    <property type="evidence" value="ECO:0007669"/>
    <property type="project" value="InterPro"/>
</dbReference>
<evidence type="ECO:0000256" key="1">
    <source>
        <dbReference type="SAM" id="MobiDB-lite"/>
    </source>
</evidence>
<dbReference type="FunFam" id="1.10.340.70:FF:000001">
    <property type="entry name" value="Retrovirus-related Pol polyprotein from transposon gypsy-like Protein"/>
    <property type="match status" value="1"/>
</dbReference>
<name>A0A9W6Y2C0_9STRA</name>
<keyword evidence="4" id="KW-1185">Reference proteome</keyword>
<evidence type="ECO:0000259" key="2">
    <source>
        <dbReference type="PROSITE" id="PS50994"/>
    </source>
</evidence>
<dbReference type="Gene3D" id="3.30.70.270">
    <property type="match status" value="1"/>
</dbReference>
<reference evidence="3" key="1">
    <citation type="submission" date="2023-04" db="EMBL/GenBank/DDBJ databases">
        <title>Phytophthora fragariaefolia NBRC 109709.</title>
        <authorList>
            <person name="Ichikawa N."/>
            <person name="Sato H."/>
            <person name="Tonouchi N."/>
        </authorList>
    </citation>
    <scope>NUCLEOTIDE SEQUENCE</scope>
    <source>
        <strain evidence="3">NBRC 109709</strain>
    </source>
</reference>
<sequence>MVQALLVEPVIVGIGDPETGQLRDAEIQERQQEDKFVQKLKRGKRYQGRKVVEDGGLIYLLGEDGARRVVLPSCLRAKALNEAHDSIYAGHLRTPQTIARVSRTYWWPGLREQVKYWVRSCRDCGTRKTRPTAVIPPLRSQGIGDVGDRWALDVAGPLPITANGNRYVIAAVDYASRYAVAVATPAYTATDIAKFLLERVGMVFGPPCVLVMYGAPWASPIVVIIKKNGIDIRLCVDYRLVNSLTVVSMTDRARAISAFITPFGLFEWSRMPFGLKNAPQIYQRLLDNTLYGFLKITKHQAHQARNAGDQGRQRPIDLFQDGEPDTDKESSVLGRRSYIDDILGTAGSWDMLCERVDKLLDACDEWNMSISKKLLGPKESGLSRA</sequence>
<gene>
    <name evidence="3" type="ORF">Pfra01_002069300</name>
</gene>